<dbReference type="Ensembl" id="ENSSVLT00005036243.1">
    <property type="protein sequence ID" value="ENSSVLP00005032680.1"/>
    <property type="gene ID" value="ENSSVLG00005025619.1"/>
</dbReference>
<evidence type="ECO:0000256" key="1">
    <source>
        <dbReference type="SAM" id="MobiDB-lite"/>
    </source>
</evidence>
<name>A0A8D2E2Y1_SCIVU</name>
<evidence type="ECO:0000313" key="2">
    <source>
        <dbReference type="Ensembl" id="ENSSVLP00005032680.1"/>
    </source>
</evidence>
<sequence length="321" mass="36113">MSRLDFLKASHFALGPDPRLHQGVMQSTVHRDFPAYPRATREQPRPPPPPSSVFQQDARWVAKEQVSEMHREFTPRDVKPPEETRERTLAMQSSNLRMHADARAGLSFSTARAAYGWPEQPAHAGEQIRGARLIFDRDSLPPGDRDKLRVPPTTHQELFPPHNACPPPRAPSYHLGGPNTLKWDYKKQQGTSYQRQFQALPGSPALMCRRAASSVQLGDCRLGYGPMCSELKQNHRPQGLPPDRYDKAQAVAHIHCVNIRPGDGLFHGRTTTSDHFCPREPEPFVLYGDQTPKSHILKGNWRPGPGSLHTSMQFFYGQVSG</sequence>
<dbReference type="Pfam" id="PF15373">
    <property type="entry name" value="SAXO5-like"/>
    <property type="match status" value="1"/>
</dbReference>
<accession>A0A8D2E2Y1</accession>
<protein>
    <recommendedName>
        <fullName evidence="4">Testis expressed 45</fullName>
    </recommendedName>
</protein>
<reference evidence="2" key="2">
    <citation type="submission" date="2025-09" db="UniProtKB">
        <authorList>
            <consortium name="Ensembl"/>
        </authorList>
    </citation>
    <scope>IDENTIFICATION</scope>
</reference>
<keyword evidence="3" id="KW-1185">Reference proteome</keyword>
<dbReference type="InterPro" id="IPR028001">
    <property type="entry name" value="SAXO5"/>
</dbReference>
<dbReference type="Proteomes" id="UP000694564">
    <property type="component" value="Chromosome 16"/>
</dbReference>
<evidence type="ECO:0008006" key="4">
    <source>
        <dbReference type="Google" id="ProtNLM"/>
    </source>
</evidence>
<dbReference type="GeneTree" id="ENSGT00390000014215"/>
<feature type="compositionally biased region" description="Basic and acidic residues" evidence="1">
    <location>
        <begin position="34"/>
        <end position="44"/>
    </location>
</feature>
<dbReference type="OrthoDB" id="6151791at2759"/>
<evidence type="ECO:0000313" key="3">
    <source>
        <dbReference type="Proteomes" id="UP000694564"/>
    </source>
</evidence>
<dbReference type="PANTHER" id="PTHR34828:SF1">
    <property type="entry name" value="TESTIS-EXPRESSED PROTEIN 45"/>
    <property type="match status" value="1"/>
</dbReference>
<dbReference type="AlphaFoldDB" id="A0A8D2E2Y1"/>
<proteinExistence type="predicted"/>
<feature type="region of interest" description="Disordered" evidence="1">
    <location>
        <begin position="34"/>
        <end position="55"/>
    </location>
</feature>
<dbReference type="PANTHER" id="PTHR34828">
    <property type="entry name" value="TESTIS-EXPRESSED PROTEIN 45"/>
    <property type="match status" value="1"/>
</dbReference>
<reference evidence="2" key="1">
    <citation type="submission" date="2025-08" db="UniProtKB">
        <authorList>
            <consortium name="Ensembl"/>
        </authorList>
    </citation>
    <scope>IDENTIFICATION</scope>
</reference>
<organism evidence="2 3">
    <name type="scientific">Sciurus vulgaris</name>
    <name type="common">Eurasian red squirrel</name>
    <dbReference type="NCBI Taxonomy" id="55149"/>
    <lineage>
        <taxon>Eukaryota</taxon>
        <taxon>Metazoa</taxon>
        <taxon>Chordata</taxon>
        <taxon>Craniata</taxon>
        <taxon>Vertebrata</taxon>
        <taxon>Euteleostomi</taxon>
        <taxon>Mammalia</taxon>
        <taxon>Eutheria</taxon>
        <taxon>Euarchontoglires</taxon>
        <taxon>Glires</taxon>
        <taxon>Rodentia</taxon>
        <taxon>Sciuromorpha</taxon>
        <taxon>Sciuridae</taxon>
        <taxon>Sciurinae</taxon>
        <taxon>Sciurini</taxon>
        <taxon>Sciurus</taxon>
    </lineage>
</organism>